<organism evidence="1">
    <name type="scientific">Clostridioides difficile</name>
    <name type="common">Peptoclostridium difficile</name>
    <dbReference type="NCBI Taxonomy" id="1496"/>
    <lineage>
        <taxon>Bacteria</taxon>
        <taxon>Bacillati</taxon>
        <taxon>Bacillota</taxon>
        <taxon>Clostridia</taxon>
        <taxon>Peptostreptococcales</taxon>
        <taxon>Peptostreptococcaceae</taxon>
        <taxon>Clostridioides</taxon>
    </lineage>
</organism>
<dbReference type="InterPro" id="IPR015422">
    <property type="entry name" value="PyrdxlP-dep_Trfase_small"/>
</dbReference>
<protein>
    <submittedName>
        <fullName evidence="1">Aminotransferas</fullName>
    </submittedName>
</protein>
<dbReference type="EMBL" id="UFWD01000002">
    <property type="protein sequence ID" value="SUY83217.1"/>
    <property type="molecule type" value="Genomic_DNA"/>
</dbReference>
<dbReference type="AlphaFoldDB" id="A0A381KKP2"/>
<reference evidence="1" key="1">
    <citation type="submission" date="2018-06" db="EMBL/GenBank/DDBJ databases">
        <authorList>
            <consortium name="Pathogen Informatics"/>
            <person name="Doyle S."/>
        </authorList>
    </citation>
    <scope>NUCLEOTIDE SEQUENCE</scope>
    <source>
        <strain evidence="1">NCTC13307</strain>
    </source>
</reference>
<dbReference type="Gene3D" id="3.90.1150.10">
    <property type="entry name" value="Aspartate Aminotransferase, domain 1"/>
    <property type="match status" value="1"/>
</dbReference>
<proteinExistence type="predicted"/>
<accession>A0A381KKP2</accession>
<sequence>MISFETNIPKAKVMKSDSSFLAWIDVREVFRNEEESKEFLDMQT</sequence>
<evidence type="ECO:0000313" key="1">
    <source>
        <dbReference type="EMBL" id="SUY83217.1"/>
    </source>
</evidence>
<gene>
    <name evidence="1" type="ORF">NCTC13307_04335</name>
</gene>
<name>A0A381KKP2_CLODI</name>